<dbReference type="EMBL" id="VAWE01000001">
    <property type="protein sequence ID" value="TLQ45793.1"/>
    <property type="molecule type" value="Genomic_DNA"/>
</dbReference>
<keyword evidence="2" id="KW-1185">Reference proteome</keyword>
<reference evidence="1 2" key="1">
    <citation type="submission" date="2019-05" db="EMBL/GenBank/DDBJ databases">
        <title>Streptomyces marianii sp. nov., a novel marine actinomycete from southern coast of India.</title>
        <authorList>
            <person name="Iniyan A.M."/>
            <person name="Wink J."/>
            <person name="Ramprasad E."/>
            <person name="Ramana C.V."/>
            <person name="Bunk B."/>
            <person name="Sproer C."/>
            <person name="Joseph F.-J.R.S."/>
            <person name="Vincent S.G.P."/>
        </authorList>
    </citation>
    <scope>NUCLEOTIDE SEQUENCE [LARGE SCALE GENOMIC DNA]</scope>
    <source>
        <strain evidence="1 2">ICN19</strain>
    </source>
</reference>
<sequence length="113" mass="12105">MSIDLTRHVQPAFEQTAQRNGHIAALAAAEHIISSSPVIPADVTTRCRSWATNEPGIDLFFYDAPNDVRRFGAHFGLAVAERITTSGASEVKAEGTVHGVQVRAWCLTGSVSS</sequence>
<dbReference type="RefSeq" id="WP_138055121.1">
    <property type="nucleotide sequence ID" value="NZ_VAWE01000001.1"/>
</dbReference>
<comment type="caution">
    <text evidence="1">The sequence shown here is derived from an EMBL/GenBank/DDBJ whole genome shotgun (WGS) entry which is preliminary data.</text>
</comment>
<proteinExistence type="predicted"/>
<organism evidence="1 2">
    <name type="scientific">Streptomyces marianii</name>
    <dbReference type="NCBI Taxonomy" id="1817406"/>
    <lineage>
        <taxon>Bacteria</taxon>
        <taxon>Bacillati</taxon>
        <taxon>Actinomycetota</taxon>
        <taxon>Actinomycetes</taxon>
        <taxon>Kitasatosporales</taxon>
        <taxon>Streptomycetaceae</taxon>
        <taxon>Streptomyces</taxon>
    </lineage>
</organism>
<name>A0A5R9ECU7_9ACTN</name>
<accession>A0A5R9ECU7</accession>
<protein>
    <submittedName>
        <fullName evidence="1">Uncharacterized protein</fullName>
    </submittedName>
</protein>
<gene>
    <name evidence="1" type="ORF">FEF34_24855</name>
</gene>
<dbReference type="Proteomes" id="UP000305921">
    <property type="component" value="Unassembled WGS sequence"/>
</dbReference>
<evidence type="ECO:0000313" key="2">
    <source>
        <dbReference type="Proteomes" id="UP000305921"/>
    </source>
</evidence>
<dbReference type="AlphaFoldDB" id="A0A5R9ECU7"/>
<evidence type="ECO:0000313" key="1">
    <source>
        <dbReference type="EMBL" id="TLQ45793.1"/>
    </source>
</evidence>